<reference evidence="3 4" key="1">
    <citation type="submission" date="2015-06" db="EMBL/GenBank/DDBJ databases">
        <title>Cloning and characterization of the uncialamcin biosynthetic gene cluster.</title>
        <authorList>
            <person name="Yan X."/>
            <person name="Huang T."/>
            <person name="Ge H."/>
            <person name="Shen B."/>
        </authorList>
    </citation>
    <scope>NUCLEOTIDE SEQUENCE [LARGE SCALE GENOMIC DNA]</scope>
    <source>
        <strain evidence="3 4">DCA2648</strain>
    </source>
</reference>
<gene>
    <name evidence="3" type="ORF">AB852_33720</name>
</gene>
<dbReference type="STRING" id="1048205.AB852_33720"/>
<name>A0A1Q4UYZ8_9ACTN</name>
<evidence type="ECO:0000313" key="4">
    <source>
        <dbReference type="Proteomes" id="UP000186455"/>
    </source>
</evidence>
<sequence length="175" mass="18447">MRVRTVLAASAAATALVLTLPASLAVAAPQGAQAAPVPICREGKVTVEASRTDRPHVIHVRVRNNGDRTCAIDRIPTVTFGALDGAAQPVPPTESRPYRVGAGKAAYATVRTARTDDQAARVVRSVTVAADPSHRGKAFSARSLGAPHGVKVYEPVTTWWHTTQGRADRALDRAT</sequence>
<keyword evidence="4" id="KW-1185">Reference proteome</keyword>
<accession>A0A1Q4UYZ8</accession>
<evidence type="ECO:0000256" key="1">
    <source>
        <dbReference type="SAM" id="SignalP"/>
    </source>
</evidence>
<proteinExistence type="predicted"/>
<dbReference type="InterPro" id="IPR025326">
    <property type="entry name" value="DUF4232"/>
</dbReference>
<dbReference type="EMBL" id="LFBV01000011">
    <property type="protein sequence ID" value="OKH90753.1"/>
    <property type="molecule type" value="Genomic_DNA"/>
</dbReference>
<feature type="domain" description="DUF4232" evidence="2">
    <location>
        <begin position="40"/>
        <end position="159"/>
    </location>
</feature>
<organism evidence="3 4">
    <name type="scientific">Streptomyces uncialis</name>
    <dbReference type="NCBI Taxonomy" id="1048205"/>
    <lineage>
        <taxon>Bacteria</taxon>
        <taxon>Bacillati</taxon>
        <taxon>Actinomycetota</taxon>
        <taxon>Actinomycetes</taxon>
        <taxon>Kitasatosporales</taxon>
        <taxon>Streptomycetaceae</taxon>
        <taxon>Streptomyces</taxon>
    </lineage>
</organism>
<feature type="chain" id="PRO_5039025908" description="DUF4232 domain-containing protein" evidence="1">
    <location>
        <begin position="28"/>
        <end position="175"/>
    </location>
</feature>
<dbReference type="AlphaFoldDB" id="A0A1Q4UYZ8"/>
<keyword evidence="1" id="KW-0732">Signal</keyword>
<feature type="signal peptide" evidence="1">
    <location>
        <begin position="1"/>
        <end position="27"/>
    </location>
</feature>
<dbReference type="Proteomes" id="UP000186455">
    <property type="component" value="Unassembled WGS sequence"/>
</dbReference>
<evidence type="ECO:0000313" key="3">
    <source>
        <dbReference type="EMBL" id="OKH90753.1"/>
    </source>
</evidence>
<dbReference type="Pfam" id="PF14016">
    <property type="entry name" value="DUF4232"/>
    <property type="match status" value="1"/>
</dbReference>
<dbReference type="RefSeq" id="WP_073794607.1">
    <property type="nucleotide sequence ID" value="NZ_JAPEPH010000002.1"/>
</dbReference>
<evidence type="ECO:0000259" key="2">
    <source>
        <dbReference type="Pfam" id="PF14016"/>
    </source>
</evidence>
<comment type="caution">
    <text evidence="3">The sequence shown here is derived from an EMBL/GenBank/DDBJ whole genome shotgun (WGS) entry which is preliminary data.</text>
</comment>
<protein>
    <recommendedName>
        <fullName evidence="2">DUF4232 domain-containing protein</fullName>
    </recommendedName>
</protein>